<dbReference type="GO" id="GO:0009007">
    <property type="term" value="F:site-specific DNA-methyltransferase (adenine-specific) activity"/>
    <property type="evidence" value="ECO:0007669"/>
    <property type="project" value="TreeGrafter"/>
</dbReference>
<feature type="non-terminal residue" evidence="3">
    <location>
        <position position="1"/>
    </location>
</feature>
<dbReference type="InterPro" id="IPR007757">
    <property type="entry name" value="MT-A70-like"/>
</dbReference>
<dbReference type="GO" id="GO:0005829">
    <property type="term" value="C:cytosol"/>
    <property type="evidence" value="ECO:0007669"/>
    <property type="project" value="TreeGrafter"/>
</dbReference>
<dbReference type="OrthoDB" id="61116at2759"/>
<dbReference type="Proteomes" id="UP000657035">
    <property type="component" value="Unassembled WGS sequence"/>
</dbReference>
<feature type="region of interest" description="Disordered" evidence="2">
    <location>
        <begin position="53"/>
        <end position="77"/>
    </location>
</feature>
<organism evidence="3 4">
    <name type="scientific">Anhinga anhinga</name>
    <name type="common">Anhinga</name>
    <name type="synonym">Plotus anhinga</name>
    <dbReference type="NCBI Taxonomy" id="56067"/>
    <lineage>
        <taxon>Eukaryota</taxon>
        <taxon>Metazoa</taxon>
        <taxon>Chordata</taxon>
        <taxon>Craniata</taxon>
        <taxon>Vertebrata</taxon>
        <taxon>Euteleostomi</taxon>
        <taxon>Archelosauria</taxon>
        <taxon>Archosauria</taxon>
        <taxon>Dinosauria</taxon>
        <taxon>Saurischia</taxon>
        <taxon>Theropoda</taxon>
        <taxon>Coelurosauria</taxon>
        <taxon>Aves</taxon>
        <taxon>Neognathae</taxon>
        <taxon>Neoaves</taxon>
        <taxon>Aequornithes</taxon>
        <taxon>Suliformes</taxon>
        <taxon>Anhingidae</taxon>
        <taxon>Anhinga</taxon>
    </lineage>
</organism>
<dbReference type="PANTHER" id="PTHR12829">
    <property type="entry name" value="N6-ADENOSINE-METHYLTRANSFERASE"/>
    <property type="match status" value="1"/>
</dbReference>
<dbReference type="PROSITE" id="PS51143">
    <property type="entry name" value="MT_A70"/>
    <property type="match status" value="1"/>
</dbReference>
<evidence type="ECO:0000256" key="1">
    <source>
        <dbReference type="PROSITE-ProRule" id="PRU00489"/>
    </source>
</evidence>
<accession>A0A851QFQ9</accession>
<evidence type="ECO:0000313" key="3">
    <source>
        <dbReference type="EMBL" id="NXC76684.1"/>
    </source>
</evidence>
<dbReference type="Pfam" id="PF05063">
    <property type="entry name" value="MT-A70"/>
    <property type="match status" value="1"/>
</dbReference>
<protein>
    <submittedName>
        <fullName evidence="3">METL4 protein</fullName>
    </submittedName>
</protein>
<sequence length="431" mass="48541">MSVVHRLAAGWLVDHLSFINQCGYEICHSFVNHGSVTRNASGASTEDYHAASTFPAASSSRDGPISGHGDAIETKGKTEEMRYEFREEFFDISEPHIAAAPEEQLQQGCPEVSLTEKRKRKCVFNQGELDALEYHSKVRKFIWEGTLHLVQEGLKSGFLHRTTAELGCRKNVVPGHIGCGLAELCEMAKQFPAVNESNHQAVHVLDDETSISTHDLLSCVTENSSDCAKIVVLMGQKYLVPPKSSFLLSDISCLQPLLNCKYSHLSSWQIKQIPVPALAAPNCLVVTWVTNRQKHLRFVKDELYPHWSVKTLAEWHWVKITRAGEFVLPLDSLHKKPYEVLVLGRVQEDIKETLRKSEDVLPIPEHKLIVSIPCSLHSHKPPLTAVLAEFIQPDVECLELFARNLQPGWTSWGNEVLKFQHIDYFTPLQNE</sequence>
<dbReference type="PANTHER" id="PTHR12829:SF4">
    <property type="entry name" value="N(6)-ADENINE-SPECIFIC METHYLTRANSFERASE METTL4"/>
    <property type="match status" value="1"/>
</dbReference>
<dbReference type="AlphaFoldDB" id="A0A851QFQ9"/>
<name>A0A851QFQ9_ANHAN</name>
<comment type="similarity">
    <text evidence="1">Belongs to the MT-A70-like family.</text>
</comment>
<keyword evidence="4" id="KW-1185">Reference proteome</keyword>
<proteinExistence type="inferred from homology"/>
<feature type="non-terminal residue" evidence="3">
    <location>
        <position position="431"/>
    </location>
</feature>
<comment type="caution">
    <text evidence="3">The sequence shown here is derived from an EMBL/GenBank/DDBJ whole genome shotgun (WGS) entry which is preliminary data.</text>
</comment>
<dbReference type="EMBL" id="WBMU01004737">
    <property type="protein sequence ID" value="NXC76684.1"/>
    <property type="molecule type" value="Genomic_DNA"/>
</dbReference>
<dbReference type="GO" id="GO:0005634">
    <property type="term" value="C:nucleus"/>
    <property type="evidence" value="ECO:0007669"/>
    <property type="project" value="TreeGrafter"/>
</dbReference>
<dbReference type="GO" id="GO:0008173">
    <property type="term" value="F:RNA methyltransferase activity"/>
    <property type="evidence" value="ECO:0007669"/>
    <property type="project" value="TreeGrafter"/>
</dbReference>
<reference evidence="3" key="1">
    <citation type="submission" date="2019-09" db="EMBL/GenBank/DDBJ databases">
        <title>Bird 10,000 Genomes (B10K) Project - Family phase.</title>
        <authorList>
            <person name="Zhang G."/>
        </authorList>
    </citation>
    <scope>NUCLEOTIDE SEQUENCE</scope>
    <source>
        <strain evidence="3">B10K-CU-031-38</strain>
    </source>
</reference>
<evidence type="ECO:0000256" key="2">
    <source>
        <dbReference type="SAM" id="MobiDB-lite"/>
    </source>
</evidence>
<evidence type="ECO:0000313" key="4">
    <source>
        <dbReference type="Proteomes" id="UP000657035"/>
    </source>
</evidence>
<gene>
    <name evidence="3" type="primary">Mettl4</name>
    <name evidence="3" type="ORF">ANHANH_R08514</name>
</gene>